<dbReference type="EMBL" id="CP029487">
    <property type="protein sequence ID" value="QCT70190.1"/>
    <property type="molecule type" value="Genomic_DNA"/>
</dbReference>
<dbReference type="PANTHER" id="PTHR45947:SF3">
    <property type="entry name" value="SULFOQUINOVOSYL TRANSFERASE SQD2"/>
    <property type="match status" value="1"/>
</dbReference>
<dbReference type="AlphaFoldDB" id="A0A4P9C4G0"/>
<feature type="domain" description="Glycosyl transferase family 1" evidence="1">
    <location>
        <begin position="200"/>
        <end position="364"/>
    </location>
</feature>
<dbReference type="CDD" id="cd03812">
    <property type="entry name" value="GT4_CapH-like"/>
    <property type="match status" value="1"/>
</dbReference>
<keyword evidence="2" id="KW-0808">Transferase</keyword>
<dbReference type="Pfam" id="PF00534">
    <property type="entry name" value="Glycos_transf_1"/>
    <property type="match status" value="1"/>
</dbReference>
<proteinExistence type="predicted"/>
<gene>
    <name evidence="2" type="ORF">CPZ25_002295</name>
</gene>
<reference evidence="2 3" key="1">
    <citation type="submission" date="2018-05" db="EMBL/GenBank/DDBJ databases">
        <title>Genome comparison of Eubacterium sp.</title>
        <authorList>
            <person name="Feng Y."/>
            <person name="Sanchez-Andrea I."/>
            <person name="Stams A.J.M."/>
            <person name="De Vos W.M."/>
        </authorList>
    </citation>
    <scope>NUCLEOTIDE SEQUENCE [LARGE SCALE GENOMIC DNA]</scope>
    <source>
        <strain evidence="2 3">YI</strain>
    </source>
</reference>
<keyword evidence="3" id="KW-1185">Reference proteome</keyword>
<evidence type="ECO:0000313" key="2">
    <source>
        <dbReference type="EMBL" id="QCT70190.1"/>
    </source>
</evidence>
<protein>
    <submittedName>
        <fullName evidence="2">Glycosyltransferase family 1 protein</fullName>
    </submittedName>
</protein>
<dbReference type="GO" id="GO:0016757">
    <property type="term" value="F:glycosyltransferase activity"/>
    <property type="evidence" value="ECO:0007669"/>
    <property type="project" value="InterPro"/>
</dbReference>
<name>A0A4P9C4G0_EUBML</name>
<dbReference type="Gene3D" id="3.40.50.2000">
    <property type="entry name" value="Glycogen Phosphorylase B"/>
    <property type="match status" value="2"/>
</dbReference>
<organism evidence="2 3">
    <name type="scientific">Eubacterium maltosivorans</name>
    <dbReference type="NCBI Taxonomy" id="2041044"/>
    <lineage>
        <taxon>Bacteria</taxon>
        <taxon>Bacillati</taxon>
        <taxon>Bacillota</taxon>
        <taxon>Clostridia</taxon>
        <taxon>Eubacteriales</taxon>
        <taxon>Eubacteriaceae</taxon>
        <taxon>Eubacterium</taxon>
    </lineage>
</organism>
<evidence type="ECO:0000259" key="1">
    <source>
        <dbReference type="Pfam" id="PF00534"/>
    </source>
</evidence>
<dbReference type="Proteomes" id="UP000218387">
    <property type="component" value="Chromosome"/>
</dbReference>
<sequence length="385" mass="44677">MKIYINYTKKGEKMNMPIRVLQVGMSSNPGGVESFVMNIYRHINREKLQFDFLCLKDLPIAHEEEIKDLGGNIYKEIYRAKKNPLMYFCNLDLFFKKHPEFSAIHHHVNSLSYVEPGRYAKKYGIPKRILHSHNSNHINGKPSLPRKVLENVNQHRIDHFITDYLACSSVAGKWMFGEREFKVINNGIDISKYAYNPSIREQKRLELGLKPEHFVIGVVGRIQYQKNPEFIVEIFKKIYEKEKNAVLLWVGDGDLRPQIEQKITEYGLNQNVKLLGMRKDVNEIYQTMDVFLLPSRFEGLGIVLIEAQAAGLKCFTSAEKVPNEAKITNLVNYISLQKSSDFWAEQILRTKNDHERKDQTEAIKNAGYDIEAVKNDLENFYTIKG</sequence>
<dbReference type="SUPFAM" id="SSF53756">
    <property type="entry name" value="UDP-Glycosyltransferase/glycogen phosphorylase"/>
    <property type="match status" value="1"/>
</dbReference>
<dbReference type="InterPro" id="IPR050194">
    <property type="entry name" value="Glycosyltransferase_grp1"/>
</dbReference>
<dbReference type="InterPro" id="IPR001296">
    <property type="entry name" value="Glyco_trans_1"/>
</dbReference>
<dbReference type="KEGG" id="emt:CPZ25_002295"/>
<dbReference type="PANTHER" id="PTHR45947">
    <property type="entry name" value="SULFOQUINOVOSYL TRANSFERASE SQD2"/>
    <property type="match status" value="1"/>
</dbReference>
<accession>A0A4P9C4G0</accession>
<evidence type="ECO:0000313" key="3">
    <source>
        <dbReference type="Proteomes" id="UP000218387"/>
    </source>
</evidence>